<evidence type="ECO:0000313" key="2">
    <source>
        <dbReference type="Proteomes" id="UP000198341"/>
    </source>
</evidence>
<accession>K8EHB9</accession>
<keyword evidence="2" id="KW-1185">Reference proteome</keyword>
<dbReference type="Proteomes" id="UP000198341">
    <property type="component" value="Chromosome 8"/>
</dbReference>
<proteinExistence type="predicted"/>
<gene>
    <name evidence="1" type="ORF">Bathy08g02600</name>
</gene>
<dbReference type="AlphaFoldDB" id="K8EHB9"/>
<reference evidence="1 2" key="1">
    <citation type="submission" date="2011-10" db="EMBL/GenBank/DDBJ databases">
        <authorList>
            <person name="Genoscope - CEA"/>
        </authorList>
    </citation>
    <scope>NUCLEOTIDE SEQUENCE [LARGE SCALE GENOMIC DNA]</scope>
    <source>
        <strain evidence="1 2">RCC 1105</strain>
    </source>
</reference>
<protein>
    <submittedName>
        <fullName evidence="1">Uncharacterized protein</fullName>
    </submittedName>
</protein>
<organism evidence="1 2">
    <name type="scientific">Bathycoccus prasinos</name>
    <dbReference type="NCBI Taxonomy" id="41875"/>
    <lineage>
        <taxon>Eukaryota</taxon>
        <taxon>Viridiplantae</taxon>
        <taxon>Chlorophyta</taxon>
        <taxon>Mamiellophyceae</taxon>
        <taxon>Mamiellales</taxon>
        <taxon>Bathycoccaceae</taxon>
        <taxon>Bathycoccus</taxon>
    </lineage>
</organism>
<evidence type="ECO:0000313" key="1">
    <source>
        <dbReference type="EMBL" id="CCO17547.1"/>
    </source>
</evidence>
<sequence>MPQALPPQDDPDLVAPTYVPHVPLQPLTSENEKNPDLASYPVNENAFKNDPFFHAHKSMFPDGETMPIRVKVSTAWHNLPSREKLQSKGHVVHVPKNGNITIRKFKEQLSELDGFPDATNMQLLWFAKVLGRKYDYDDLPRGKSTDQLNEYIPDEHKLTLNDYNVIPWLLKFPDWEIVATVLDRAPVDRYEAIHRAVAEQKGVKDIDKHIRKLKKTEKWTTFLETDVEQTRKNRESRLGPGA</sequence>
<dbReference type="KEGG" id="bpg:Bathy08g02600"/>
<name>K8EHB9_9CHLO</name>
<dbReference type="EMBL" id="FO082271">
    <property type="protein sequence ID" value="CCO17547.1"/>
    <property type="molecule type" value="Genomic_DNA"/>
</dbReference>
<dbReference type="RefSeq" id="XP_007511426.1">
    <property type="nucleotide sequence ID" value="XM_007511364.1"/>
</dbReference>
<dbReference type="eggNOG" id="ENOG502T21G">
    <property type="taxonomic scope" value="Eukaryota"/>
</dbReference>
<dbReference type="GeneID" id="19014239"/>